<dbReference type="Proteomes" id="UP001595555">
    <property type="component" value="Unassembled WGS sequence"/>
</dbReference>
<proteinExistence type="predicted"/>
<protein>
    <submittedName>
        <fullName evidence="1">PA2817 family protein</fullName>
    </submittedName>
</protein>
<organism evidence="1 2">
    <name type="scientific">Cellvibrio fontiphilus</name>
    <dbReference type="NCBI Taxonomy" id="1815559"/>
    <lineage>
        <taxon>Bacteria</taxon>
        <taxon>Pseudomonadati</taxon>
        <taxon>Pseudomonadota</taxon>
        <taxon>Gammaproteobacteria</taxon>
        <taxon>Cellvibrionales</taxon>
        <taxon>Cellvibrionaceae</taxon>
        <taxon>Cellvibrio</taxon>
    </lineage>
</organism>
<gene>
    <name evidence="1" type="ORF">ACFODX_05905</name>
</gene>
<evidence type="ECO:0000313" key="2">
    <source>
        <dbReference type="Proteomes" id="UP001595555"/>
    </source>
</evidence>
<sequence length="140" mass="16499">MSISSIEENPYDKEYYFYHLELLQAFVTQIKELPPFSLENPDETNSEFLTALNKLTTHTQAADWLDQGQALLCRVVSNYPHLMPLLYRDLLWFFGGDCLHYMPDDEINLFQQLDEQREQAKQGQQAFSYAEARAKIMRMH</sequence>
<dbReference type="NCBIfam" id="NF041512">
    <property type="entry name" value="PA2817_fam"/>
    <property type="match status" value="1"/>
</dbReference>
<reference evidence="2" key="1">
    <citation type="journal article" date="2019" name="Int. J. Syst. Evol. Microbiol.">
        <title>The Global Catalogue of Microorganisms (GCM) 10K type strain sequencing project: providing services to taxonomists for standard genome sequencing and annotation.</title>
        <authorList>
            <consortium name="The Broad Institute Genomics Platform"/>
            <consortium name="The Broad Institute Genome Sequencing Center for Infectious Disease"/>
            <person name="Wu L."/>
            <person name="Ma J."/>
        </authorList>
    </citation>
    <scope>NUCLEOTIDE SEQUENCE [LARGE SCALE GENOMIC DNA]</scope>
    <source>
        <strain evidence="2">KCTC 52237</strain>
    </source>
</reference>
<dbReference type="RefSeq" id="WP_378117059.1">
    <property type="nucleotide sequence ID" value="NZ_JBHRTF010000003.1"/>
</dbReference>
<keyword evidence="2" id="KW-1185">Reference proteome</keyword>
<evidence type="ECO:0000313" key="1">
    <source>
        <dbReference type="EMBL" id="MFC3115084.1"/>
    </source>
</evidence>
<name>A0ABV7FFQ9_9GAMM</name>
<dbReference type="InterPro" id="IPR048156">
    <property type="entry name" value="PA2817-like"/>
</dbReference>
<dbReference type="EMBL" id="JBHRTF010000003">
    <property type="protein sequence ID" value="MFC3115084.1"/>
    <property type="molecule type" value="Genomic_DNA"/>
</dbReference>
<accession>A0ABV7FFQ9</accession>
<comment type="caution">
    <text evidence="1">The sequence shown here is derived from an EMBL/GenBank/DDBJ whole genome shotgun (WGS) entry which is preliminary data.</text>
</comment>